<dbReference type="Proteomes" id="UP001159363">
    <property type="component" value="Chromosome 10"/>
</dbReference>
<evidence type="ECO:0000313" key="2">
    <source>
        <dbReference type="Proteomes" id="UP001159363"/>
    </source>
</evidence>
<organism evidence="1 2">
    <name type="scientific">Dryococelus australis</name>
    <dbReference type="NCBI Taxonomy" id="614101"/>
    <lineage>
        <taxon>Eukaryota</taxon>
        <taxon>Metazoa</taxon>
        <taxon>Ecdysozoa</taxon>
        <taxon>Arthropoda</taxon>
        <taxon>Hexapoda</taxon>
        <taxon>Insecta</taxon>
        <taxon>Pterygota</taxon>
        <taxon>Neoptera</taxon>
        <taxon>Polyneoptera</taxon>
        <taxon>Phasmatodea</taxon>
        <taxon>Verophasmatodea</taxon>
        <taxon>Anareolatae</taxon>
        <taxon>Phasmatidae</taxon>
        <taxon>Eurycanthinae</taxon>
        <taxon>Dryococelus</taxon>
    </lineage>
</organism>
<keyword evidence="2" id="KW-1185">Reference proteome</keyword>
<reference evidence="1 2" key="1">
    <citation type="submission" date="2023-02" db="EMBL/GenBank/DDBJ databases">
        <title>LHISI_Scaffold_Assembly.</title>
        <authorList>
            <person name="Stuart O.P."/>
            <person name="Cleave R."/>
            <person name="Magrath M.J.L."/>
            <person name="Mikheyev A.S."/>
        </authorList>
    </citation>
    <scope>NUCLEOTIDE SEQUENCE [LARGE SCALE GENOMIC DNA]</scope>
    <source>
        <strain evidence="1">Daus_M_001</strain>
        <tissue evidence="1">Leg muscle</tissue>
    </source>
</reference>
<proteinExistence type="predicted"/>
<accession>A0ABQ9GM93</accession>
<evidence type="ECO:0000313" key="1">
    <source>
        <dbReference type="EMBL" id="KAJ8873156.1"/>
    </source>
</evidence>
<dbReference type="EMBL" id="JARBHB010000011">
    <property type="protein sequence ID" value="KAJ8873156.1"/>
    <property type="molecule type" value="Genomic_DNA"/>
</dbReference>
<comment type="caution">
    <text evidence="1">The sequence shown here is derived from an EMBL/GenBank/DDBJ whole genome shotgun (WGS) entry which is preliminary data.</text>
</comment>
<protein>
    <submittedName>
        <fullName evidence="1">Uncharacterized protein</fullName>
    </submittedName>
</protein>
<gene>
    <name evidence="1" type="ORF">PR048_026773</name>
</gene>
<sequence>MHLKQLQEKQIGKLLNSSELFIMYSKMFQCEGMIICCIQGPHLCQKNFSVRWFCNADVEQRALNILPNLKFCGRVGYQVLVTSLVDSLLGPKLAFFAYIATELEPFLTEFHTDLPMAPFLYTGLSDILKTFMSMFLNEEVMLTIDVTEKENLKFSKHVSLGYSTCAALHNANASQLQLEFFKEGCHHFLQTCTKILEKAPMKYKLCKGVSFCDPTLISKSWNLLKKRLDSFWSTLLSGFSVPDLLYFVKKVLHGNASVERRFSVNKELVVENQAQKFLVAQRQV</sequence>
<name>A0ABQ9GM93_9NEOP</name>